<sequence>MRFWLMSKVDRFFTRKYGEAFSAFWMKFKFKEHLWSISSRFS</sequence>
<accession>C6RFW5</accession>
<proteinExistence type="predicted"/>
<evidence type="ECO:0000313" key="1">
    <source>
        <dbReference type="EMBL" id="EET79660.1"/>
    </source>
</evidence>
<comment type="caution">
    <text evidence="1">The sequence shown here is derived from an EMBL/GenBank/DDBJ whole genome shotgun (WGS) entry which is preliminary data.</text>
</comment>
<dbReference type="Proteomes" id="UP000003107">
    <property type="component" value="Unassembled WGS sequence"/>
</dbReference>
<keyword evidence="2" id="KW-1185">Reference proteome</keyword>
<dbReference type="EMBL" id="ACVQ01000018">
    <property type="protein sequence ID" value="EET79660.1"/>
    <property type="molecule type" value="Genomic_DNA"/>
</dbReference>
<dbReference type="AlphaFoldDB" id="C6RFW5"/>
<name>C6RFW5_9BACT</name>
<evidence type="ECO:0000313" key="2">
    <source>
        <dbReference type="Proteomes" id="UP000003107"/>
    </source>
</evidence>
<reference evidence="1 2" key="1">
    <citation type="submission" date="2009-07" db="EMBL/GenBank/DDBJ databases">
        <authorList>
            <person name="Madupu R."/>
            <person name="Sebastian Y."/>
            <person name="Durkin A.S."/>
            <person name="Torralba M."/>
            <person name="Methe B."/>
            <person name="Sutton G.G."/>
            <person name="Strausberg R.L."/>
            <person name="Nelson K.E."/>
        </authorList>
    </citation>
    <scope>NUCLEOTIDE SEQUENCE [LARGE SCALE GENOMIC DNA]</scope>
    <source>
        <strain evidence="1 2">RM3277</strain>
    </source>
</reference>
<gene>
    <name evidence="1" type="ORF">CAMSH0001_2228</name>
</gene>
<protein>
    <submittedName>
        <fullName evidence="1">Uncharacterized protein</fullName>
    </submittedName>
</protein>
<organism evidence="1 2">
    <name type="scientific">Campylobacter showae RM3277</name>
    <dbReference type="NCBI Taxonomy" id="553219"/>
    <lineage>
        <taxon>Bacteria</taxon>
        <taxon>Pseudomonadati</taxon>
        <taxon>Campylobacterota</taxon>
        <taxon>Epsilonproteobacteria</taxon>
        <taxon>Campylobacterales</taxon>
        <taxon>Campylobacteraceae</taxon>
        <taxon>Campylobacter</taxon>
    </lineage>
</organism>